<accession>A0A511RIS8</accession>
<dbReference type="AlphaFoldDB" id="A0A511RIS8"/>
<evidence type="ECO:0000313" key="2">
    <source>
        <dbReference type="Proteomes" id="UP000321827"/>
    </source>
</evidence>
<reference evidence="1 2" key="1">
    <citation type="submission" date="2019-07" db="EMBL/GenBank/DDBJ databases">
        <title>Whole genome shotgun sequence of Oceanithermus desulfurans NBRC 100063.</title>
        <authorList>
            <person name="Hosoyama A."/>
            <person name="Uohara A."/>
            <person name="Ohji S."/>
            <person name="Ichikawa N."/>
        </authorList>
    </citation>
    <scope>NUCLEOTIDE SEQUENCE [LARGE SCALE GENOMIC DNA]</scope>
    <source>
        <strain evidence="1 2">NBRC 100063</strain>
    </source>
</reference>
<comment type="caution">
    <text evidence="1">The sequence shown here is derived from an EMBL/GenBank/DDBJ whole genome shotgun (WGS) entry which is preliminary data.</text>
</comment>
<gene>
    <name evidence="1" type="ORF">ODE01S_09840</name>
</gene>
<dbReference type="OrthoDB" id="29896at2"/>
<sequence>MEHPKAHLLEDAPMIWVEAPRDYGTAHLAEAFLELAPEDHQRIWIELRREALENPVAVGNAFSDAMYTALGLLLPSGMEWGVLTALWAKQAHLFQPMSVAVTGADHAPKFVQRLLELSSEEDRWFLTGENLTKLDSYEAELILQVDDLRLSEKDFSPSFVEAAGQKALTRAIKESQGAFEQLLIRLHREGVAPEPMRPSPRGPRLLTPQPVVLSTEGALSHLIEKGFWKEALELAASAAQERVGDVLAKGAGYHFIGRGNASELYKILLNVVHSSHVDEETLLWLVGAAQRLGKHESLCATVETYLSEHEAPRLRAVYAGSLAPHELRLKEARRAAAAREDELTLYFLGRELQDSDILLKALRLAEKAGDTYAAIRNANALGVAYSRKGQLLEAHHYKRYAYTLLQSERVVDPIARLTTTNSYLYSGLLLGNPEPALFEELTAFTGQHTLGSWWRAAMTTLIEYSWTRGDLERARSMLEQLWSRTPRRDRPLLAPFAAHALRSWGEPQRALDLAREALTFSYEGGTFARAQAEAALGIALFGKQDEASLGHLEGARSAFSSLSIEPPHKLMFYLAAVLHTLGRNEEALSILREASPLLSALHESVLQLFMPPEALPLIGRGTRLTLTFLGGCHALLEGAPLELRLSYAEILALLALHPNGLSLGELAAHYRDSVSLSTVKSTLSRLREIVPLASKPYRIAAEWTADFVRLVELVRSGMVAQALELYQGPLLPGSASPGVEEYRTVVEETLRAAVLDRGDGPLVFNLAERLRDDLEVWEAARDRLLPGDSRKVIAEAQVRRLQRDYGLD</sequence>
<organism evidence="1 2">
    <name type="scientific">Oceanithermus desulfurans NBRC 100063</name>
    <dbReference type="NCBI Taxonomy" id="1227550"/>
    <lineage>
        <taxon>Bacteria</taxon>
        <taxon>Thermotogati</taxon>
        <taxon>Deinococcota</taxon>
        <taxon>Deinococci</taxon>
        <taxon>Thermales</taxon>
        <taxon>Thermaceae</taxon>
        <taxon>Oceanithermus</taxon>
    </lineage>
</organism>
<dbReference type="Proteomes" id="UP000321827">
    <property type="component" value="Unassembled WGS sequence"/>
</dbReference>
<name>A0A511RIS8_9DEIN</name>
<dbReference type="Gene3D" id="1.25.40.10">
    <property type="entry name" value="Tetratricopeptide repeat domain"/>
    <property type="match status" value="1"/>
</dbReference>
<evidence type="ECO:0008006" key="3">
    <source>
        <dbReference type="Google" id="ProtNLM"/>
    </source>
</evidence>
<evidence type="ECO:0000313" key="1">
    <source>
        <dbReference type="EMBL" id="GEM89550.1"/>
    </source>
</evidence>
<dbReference type="EMBL" id="BJXN01000005">
    <property type="protein sequence ID" value="GEM89550.1"/>
    <property type="molecule type" value="Genomic_DNA"/>
</dbReference>
<dbReference type="InterPro" id="IPR011990">
    <property type="entry name" value="TPR-like_helical_dom_sf"/>
</dbReference>
<proteinExistence type="predicted"/>
<protein>
    <recommendedName>
        <fullName evidence="3">MalT-like TPR region domain-containing protein</fullName>
    </recommendedName>
</protein>
<dbReference type="RefSeq" id="WP_147146461.1">
    <property type="nucleotide sequence ID" value="NZ_BJXN01000005.1"/>
</dbReference>